<evidence type="ECO:0000256" key="1">
    <source>
        <dbReference type="ARBA" id="ARBA00004651"/>
    </source>
</evidence>
<evidence type="ECO:0000256" key="8">
    <source>
        <dbReference type="ARBA" id="ARBA00023170"/>
    </source>
</evidence>
<comment type="caution">
    <text evidence="11">The sequence shown here is derived from an EMBL/GenBank/DDBJ whole genome shotgun (WGS) entry which is preliminary data.</text>
</comment>
<dbReference type="AlphaFoldDB" id="A0AAW2H344"/>
<evidence type="ECO:0000256" key="2">
    <source>
        <dbReference type="ARBA" id="ARBA00022475"/>
    </source>
</evidence>
<feature type="transmembrane region" description="Helical" evidence="10">
    <location>
        <begin position="127"/>
        <end position="148"/>
    </location>
</feature>
<name>A0AAW2H344_9HYME</name>
<protein>
    <recommendedName>
        <fullName evidence="10">Odorant receptor</fullName>
    </recommendedName>
</protein>
<evidence type="ECO:0000256" key="7">
    <source>
        <dbReference type="ARBA" id="ARBA00023136"/>
    </source>
</evidence>
<evidence type="ECO:0000313" key="11">
    <source>
        <dbReference type="EMBL" id="KAL0134003.1"/>
    </source>
</evidence>
<evidence type="ECO:0000256" key="6">
    <source>
        <dbReference type="ARBA" id="ARBA00022989"/>
    </source>
</evidence>
<dbReference type="Pfam" id="PF02949">
    <property type="entry name" value="7tm_6"/>
    <property type="match status" value="1"/>
</dbReference>
<keyword evidence="5 10" id="KW-0552">Olfaction</keyword>
<gene>
    <name evidence="11" type="ORF">PUN28_001126</name>
</gene>
<keyword evidence="4 10" id="KW-0812">Transmembrane</keyword>
<dbReference type="Proteomes" id="UP001430953">
    <property type="component" value="Unassembled WGS sequence"/>
</dbReference>
<dbReference type="GO" id="GO:0005886">
    <property type="term" value="C:plasma membrane"/>
    <property type="evidence" value="ECO:0007669"/>
    <property type="project" value="UniProtKB-SubCell"/>
</dbReference>
<evidence type="ECO:0000256" key="9">
    <source>
        <dbReference type="ARBA" id="ARBA00023224"/>
    </source>
</evidence>
<keyword evidence="8 10" id="KW-0675">Receptor</keyword>
<organism evidence="11 12">
    <name type="scientific">Cardiocondyla obscurior</name>
    <dbReference type="NCBI Taxonomy" id="286306"/>
    <lineage>
        <taxon>Eukaryota</taxon>
        <taxon>Metazoa</taxon>
        <taxon>Ecdysozoa</taxon>
        <taxon>Arthropoda</taxon>
        <taxon>Hexapoda</taxon>
        <taxon>Insecta</taxon>
        <taxon>Pterygota</taxon>
        <taxon>Neoptera</taxon>
        <taxon>Endopterygota</taxon>
        <taxon>Hymenoptera</taxon>
        <taxon>Apocrita</taxon>
        <taxon>Aculeata</taxon>
        <taxon>Formicoidea</taxon>
        <taxon>Formicidae</taxon>
        <taxon>Myrmicinae</taxon>
        <taxon>Cardiocondyla</taxon>
    </lineage>
</organism>
<keyword evidence="12" id="KW-1185">Reference proteome</keyword>
<dbReference type="EMBL" id="JADYXP020000001">
    <property type="protein sequence ID" value="KAL0134003.1"/>
    <property type="molecule type" value="Genomic_DNA"/>
</dbReference>
<keyword evidence="9 10" id="KW-0807">Transducer</keyword>
<proteinExistence type="inferred from homology"/>
<feature type="transmembrane region" description="Helical" evidence="10">
    <location>
        <begin position="289"/>
        <end position="312"/>
    </location>
</feature>
<reference evidence="11 12" key="1">
    <citation type="submission" date="2023-03" db="EMBL/GenBank/DDBJ databases">
        <title>High recombination rates correlate with genetic variation in Cardiocondyla obscurior ants.</title>
        <authorList>
            <person name="Errbii M."/>
        </authorList>
    </citation>
    <scope>NUCLEOTIDE SEQUENCE [LARGE SCALE GENOMIC DNA]</scope>
    <source>
        <strain evidence="11">Alpha-2009</strain>
        <tissue evidence="11">Whole body</tissue>
    </source>
</reference>
<keyword evidence="2" id="KW-1003">Cell membrane</keyword>
<dbReference type="GO" id="GO:0007165">
    <property type="term" value="P:signal transduction"/>
    <property type="evidence" value="ECO:0007669"/>
    <property type="project" value="UniProtKB-KW"/>
</dbReference>
<dbReference type="GO" id="GO:0004984">
    <property type="term" value="F:olfactory receptor activity"/>
    <property type="evidence" value="ECO:0007669"/>
    <property type="project" value="InterPro"/>
</dbReference>
<comment type="subcellular location">
    <subcellularLocation>
        <location evidence="1 10">Cell membrane</location>
        <topology evidence="1 10">Multi-pass membrane protein</topology>
    </subcellularLocation>
</comment>
<feature type="transmembrane region" description="Helical" evidence="10">
    <location>
        <begin position="256"/>
        <end position="283"/>
    </location>
</feature>
<sequence>MITTSTVSPALKIGLQLLGIWPGVSHSALYWLTFMSSIIVIQYFQYLYILEHFRISELSNLVDGLSLTLDYSLTFLKLASLWIHRRVFHKILAAMDNDWRESINIDRHLSTMVIKANVSRFYSNAMLSFNGVAAVLYVLSDYVIRFVYLTKDYNSTLRQLPIKMLLPFETDRSPIFELLVVILFLHVVLISFTVAALNALVFTLVIHVSGQIEIICQEFRNMSTDVFLYRSSAFILGTLVERHNKVYAFSENIEKLFSFIALMQVVWKTLVICCLGFIIIISLHNDTDVLVFVKAILAYIAVMIEAFIICFAGEYLSLKNKSVADAAYESLWYDMPPNQSKIISFMIMRSQRRLSITAGKMMDMSFEALTTIMKTAASYVSVLNALY</sequence>
<keyword evidence="6 10" id="KW-1133">Transmembrane helix</keyword>
<accession>A0AAW2H344</accession>
<dbReference type="GO" id="GO:0005549">
    <property type="term" value="F:odorant binding"/>
    <property type="evidence" value="ECO:0007669"/>
    <property type="project" value="InterPro"/>
</dbReference>
<evidence type="ECO:0000256" key="10">
    <source>
        <dbReference type="RuleBase" id="RU351113"/>
    </source>
</evidence>
<comment type="similarity">
    <text evidence="10">Belongs to the insect chemoreceptor superfamily. Heteromeric odorant receptor channel (TC 1.A.69) family.</text>
</comment>
<evidence type="ECO:0000256" key="4">
    <source>
        <dbReference type="ARBA" id="ARBA00022692"/>
    </source>
</evidence>
<dbReference type="PANTHER" id="PTHR21137:SF35">
    <property type="entry name" value="ODORANT RECEPTOR 19A-RELATED"/>
    <property type="match status" value="1"/>
</dbReference>
<keyword evidence="7 10" id="KW-0472">Membrane</keyword>
<dbReference type="PANTHER" id="PTHR21137">
    <property type="entry name" value="ODORANT RECEPTOR"/>
    <property type="match status" value="1"/>
</dbReference>
<dbReference type="InterPro" id="IPR004117">
    <property type="entry name" value="7tm6_olfct_rcpt"/>
</dbReference>
<evidence type="ECO:0000256" key="5">
    <source>
        <dbReference type="ARBA" id="ARBA00022725"/>
    </source>
</evidence>
<evidence type="ECO:0000256" key="3">
    <source>
        <dbReference type="ARBA" id="ARBA00022606"/>
    </source>
</evidence>
<keyword evidence="3 10" id="KW-0716">Sensory transduction</keyword>
<evidence type="ECO:0000313" key="12">
    <source>
        <dbReference type="Proteomes" id="UP001430953"/>
    </source>
</evidence>
<feature type="transmembrane region" description="Helical" evidence="10">
    <location>
        <begin position="28"/>
        <end position="49"/>
    </location>
</feature>
<feature type="transmembrane region" description="Helical" evidence="10">
    <location>
        <begin position="178"/>
        <end position="206"/>
    </location>
</feature>
<comment type="caution">
    <text evidence="10">Lacks conserved residue(s) required for the propagation of feature annotation.</text>
</comment>